<evidence type="ECO:0000256" key="4">
    <source>
        <dbReference type="ARBA" id="ARBA00022679"/>
    </source>
</evidence>
<organism evidence="11 12">
    <name type="scientific">Christensenella hongkongensis</name>
    <dbReference type="NCBI Taxonomy" id="270498"/>
    <lineage>
        <taxon>Bacteria</taxon>
        <taxon>Bacillati</taxon>
        <taxon>Bacillota</taxon>
        <taxon>Clostridia</taxon>
        <taxon>Christensenellales</taxon>
        <taxon>Christensenellaceae</taxon>
        <taxon>Christensenella</taxon>
    </lineage>
</organism>
<dbReference type="Proteomes" id="UP000034076">
    <property type="component" value="Unassembled WGS sequence"/>
</dbReference>
<comment type="similarity">
    <text evidence="9">Belongs to the acetylglutamate kinase family. ArgB subfamily.</text>
</comment>
<dbReference type="GO" id="GO:0003991">
    <property type="term" value="F:acetylglutamate kinase activity"/>
    <property type="evidence" value="ECO:0007669"/>
    <property type="project" value="UniProtKB-UniRule"/>
</dbReference>
<dbReference type="UniPathway" id="UPA00068">
    <property type="reaction ID" value="UER00107"/>
</dbReference>
<keyword evidence="5 9" id="KW-0547">Nucleotide-binding</keyword>
<evidence type="ECO:0000313" key="12">
    <source>
        <dbReference type="Proteomes" id="UP000034076"/>
    </source>
</evidence>
<dbReference type="STRING" id="270498.CHK_0497"/>
<keyword evidence="7 9" id="KW-0067">ATP-binding</keyword>
<dbReference type="PIRSF" id="PIRSF000728">
    <property type="entry name" value="NAGK"/>
    <property type="match status" value="1"/>
</dbReference>
<gene>
    <name evidence="9" type="primary">argB</name>
    <name evidence="11" type="ORF">CHK_0497</name>
</gene>
<dbReference type="SUPFAM" id="SSF53633">
    <property type="entry name" value="Carbamate kinase-like"/>
    <property type="match status" value="1"/>
</dbReference>
<evidence type="ECO:0000313" key="11">
    <source>
        <dbReference type="EMBL" id="KKI51980.1"/>
    </source>
</evidence>
<evidence type="ECO:0000259" key="10">
    <source>
        <dbReference type="Pfam" id="PF00696"/>
    </source>
</evidence>
<dbReference type="InterPro" id="IPR001048">
    <property type="entry name" value="Asp/Glu/Uridylate_kinase"/>
</dbReference>
<comment type="catalytic activity">
    <reaction evidence="8 9">
        <text>N-acetyl-L-glutamate + ATP = N-acetyl-L-glutamyl 5-phosphate + ADP</text>
        <dbReference type="Rhea" id="RHEA:14629"/>
        <dbReference type="ChEBI" id="CHEBI:30616"/>
        <dbReference type="ChEBI" id="CHEBI:44337"/>
        <dbReference type="ChEBI" id="CHEBI:57936"/>
        <dbReference type="ChEBI" id="CHEBI:456216"/>
        <dbReference type="EC" id="2.7.2.8"/>
    </reaction>
</comment>
<keyword evidence="3 9" id="KW-0028">Amino-acid biosynthesis</keyword>
<comment type="subcellular location">
    <subcellularLocation>
        <location evidence="9">Cytoplasm</location>
    </subcellularLocation>
</comment>
<keyword evidence="12" id="KW-1185">Reference proteome</keyword>
<dbReference type="GO" id="GO:0005524">
    <property type="term" value="F:ATP binding"/>
    <property type="evidence" value="ECO:0007669"/>
    <property type="project" value="UniProtKB-UniRule"/>
</dbReference>
<dbReference type="PANTHER" id="PTHR23342:SF0">
    <property type="entry name" value="N-ACETYLGLUTAMATE SYNTHASE, MITOCHONDRIAL"/>
    <property type="match status" value="1"/>
</dbReference>
<keyword evidence="9" id="KW-0963">Cytoplasm</keyword>
<dbReference type="EC" id="2.7.2.8" evidence="9"/>
<dbReference type="PATRIC" id="fig|270498.16.peg.1429"/>
<comment type="caution">
    <text evidence="11">The sequence shown here is derived from an EMBL/GenBank/DDBJ whole genome shotgun (WGS) entry which is preliminary data.</text>
</comment>
<dbReference type="GO" id="GO:0042450">
    <property type="term" value="P:L-arginine biosynthetic process via ornithine"/>
    <property type="evidence" value="ECO:0007669"/>
    <property type="project" value="UniProtKB-UniRule"/>
</dbReference>
<dbReference type="FunFam" id="3.40.1160.10:FF:000004">
    <property type="entry name" value="Acetylglutamate kinase"/>
    <property type="match status" value="1"/>
</dbReference>
<dbReference type="InterPro" id="IPR041727">
    <property type="entry name" value="NAGK-C"/>
</dbReference>
<dbReference type="PANTHER" id="PTHR23342">
    <property type="entry name" value="N-ACETYLGLUTAMATE SYNTHASE"/>
    <property type="match status" value="1"/>
</dbReference>
<sequence length="287" mass="30482">MQKYIERANVLIEALPYIQRLFGKTIVIKYGGAAMTNEDLTQKILEDVTLLKFVGMNPILVHGGGPDINHMLDSLDIKPKFVDGLRVTDDATMEVVQMVLTGKINKEIVARLNGMGAGAIGLCGIDGNIIKAVKAPPKNGVDLGNVGQIVSINTDLLNTLAHDQYIPVIAPVGTGDHGESYNINADTVAGAIATALKAEKLIFLTDTDGVRTKEDDPESLLYVASKTDILNMIDEGKITGGMLPKVSSCLSAIEKGVGRAHILNGTIPHPIILEIFTDSGIGTMVTG</sequence>
<feature type="binding site" evidence="9">
    <location>
        <position position="86"/>
    </location>
    <ligand>
        <name>substrate</name>
    </ligand>
</feature>
<feature type="binding site" evidence="9">
    <location>
        <begin position="64"/>
        <end position="65"/>
    </location>
    <ligand>
        <name>substrate</name>
    </ligand>
</feature>
<reference evidence="11 12" key="1">
    <citation type="submission" date="2015-04" db="EMBL/GenBank/DDBJ databases">
        <title>Draft genome sequence of bacteremic isolate Catabacter hongkongensis type strain HKU16T.</title>
        <authorList>
            <person name="Lau S.K."/>
            <person name="Teng J.L."/>
            <person name="Huang Y."/>
            <person name="Curreem S.O."/>
            <person name="Tsui S.K."/>
            <person name="Woo P.C."/>
        </authorList>
    </citation>
    <scope>NUCLEOTIDE SEQUENCE [LARGE SCALE GENOMIC DNA]</scope>
    <source>
        <strain evidence="11 12">HKU16</strain>
    </source>
</reference>
<evidence type="ECO:0000256" key="9">
    <source>
        <dbReference type="HAMAP-Rule" id="MF_00082"/>
    </source>
</evidence>
<evidence type="ECO:0000256" key="2">
    <source>
        <dbReference type="ARBA" id="ARBA00022571"/>
    </source>
</evidence>
<evidence type="ECO:0000256" key="8">
    <source>
        <dbReference type="ARBA" id="ARBA00048141"/>
    </source>
</evidence>
<accession>A0A0M2NP60</accession>
<keyword evidence="2 9" id="KW-0055">Arginine biosynthesis</keyword>
<comment type="pathway">
    <text evidence="1 9">Amino-acid biosynthesis; L-arginine biosynthesis; N(2)-acetyl-L-ornithine from L-glutamate: step 2/4.</text>
</comment>
<keyword evidence="4 9" id="KW-0808">Transferase</keyword>
<feature type="domain" description="Aspartate/glutamate/uridylate kinase" evidence="10">
    <location>
        <begin position="24"/>
        <end position="264"/>
    </location>
</feature>
<feature type="site" description="Transition state stabilizer" evidence="9">
    <location>
        <position position="29"/>
    </location>
</feature>
<dbReference type="RefSeq" id="WP_046442446.1">
    <property type="nucleotide sequence ID" value="NZ_LAYJ01000047.1"/>
</dbReference>
<evidence type="ECO:0000256" key="6">
    <source>
        <dbReference type="ARBA" id="ARBA00022777"/>
    </source>
</evidence>
<dbReference type="InterPro" id="IPR037528">
    <property type="entry name" value="ArgB"/>
</dbReference>
<proteinExistence type="inferred from homology"/>
<dbReference type="PRINTS" id="PR00474">
    <property type="entry name" value="GLU5KINASE"/>
</dbReference>
<feature type="site" description="Transition state stabilizer" evidence="9">
    <location>
        <position position="245"/>
    </location>
</feature>
<evidence type="ECO:0000256" key="3">
    <source>
        <dbReference type="ARBA" id="ARBA00022605"/>
    </source>
</evidence>
<evidence type="ECO:0000256" key="7">
    <source>
        <dbReference type="ARBA" id="ARBA00022840"/>
    </source>
</evidence>
<keyword evidence="6 9" id="KW-0418">Kinase</keyword>
<dbReference type="InterPro" id="IPR001057">
    <property type="entry name" value="Glu/AcGlu_kinase"/>
</dbReference>
<dbReference type="GO" id="GO:0005737">
    <property type="term" value="C:cytoplasm"/>
    <property type="evidence" value="ECO:0007669"/>
    <property type="project" value="UniProtKB-SubCell"/>
</dbReference>
<feature type="binding site" evidence="9">
    <location>
        <position position="182"/>
    </location>
    <ligand>
        <name>substrate</name>
    </ligand>
</feature>
<dbReference type="AlphaFoldDB" id="A0A0M2NP60"/>
<protein>
    <recommendedName>
        <fullName evidence="9">Acetylglutamate kinase</fullName>
        <ecNumber evidence="9">2.7.2.8</ecNumber>
    </recommendedName>
    <alternativeName>
        <fullName evidence="9">N-acetyl-L-glutamate 5-phosphotransferase</fullName>
    </alternativeName>
    <alternativeName>
        <fullName evidence="9">NAG kinase</fullName>
        <shortName evidence="9">NAGK</shortName>
    </alternativeName>
</protein>
<dbReference type="NCBIfam" id="TIGR00761">
    <property type="entry name" value="argB"/>
    <property type="match status" value="1"/>
</dbReference>
<dbReference type="CDD" id="cd04250">
    <property type="entry name" value="AAK_NAGK-C"/>
    <property type="match status" value="1"/>
</dbReference>
<comment type="function">
    <text evidence="9">Catalyzes the ATP-dependent phosphorylation of N-acetyl-L-glutamate.</text>
</comment>
<dbReference type="Gene3D" id="3.40.1160.10">
    <property type="entry name" value="Acetylglutamate kinase-like"/>
    <property type="match status" value="1"/>
</dbReference>
<dbReference type="InterPro" id="IPR036393">
    <property type="entry name" value="AceGlu_kinase-like_sf"/>
</dbReference>
<dbReference type="InterPro" id="IPR004662">
    <property type="entry name" value="AcgluKinase_fam"/>
</dbReference>
<dbReference type="Pfam" id="PF00696">
    <property type="entry name" value="AA_kinase"/>
    <property type="match status" value="1"/>
</dbReference>
<evidence type="ECO:0000256" key="5">
    <source>
        <dbReference type="ARBA" id="ARBA00022741"/>
    </source>
</evidence>
<dbReference type="OrthoDB" id="9803155at2"/>
<name>A0A0M2NP60_9FIRM</name>
<dbReference type="EMBL" id="LAYJ01000047">
    <property type="protein sequence ID" value="KKI51980.1"/>
    <property type="molecule type" value="Genomic_DNA"/>
</dbReference>
<dbReference type="HAMAP" id="MF_00082">
    <property type="entry name" value="ArgB"/>
    <property type="match status" value="1"/>
</dbReference>
<evidence type="ECO:0000256" key="1">
    <source>
        <dbReference type="ARBA" id="ARBA00004828"/>
    </source>
</evidence>